<dbReference type="PANTHER" id="PTHR30466:SF11">
    <property type="entry name" value="FLAVIN-DEPENDENT MONOOXYGENASE, REDUCTASE SUBUNIT HSAB"/>
    <property type="match status" value="1"/>
</dbReference>
<reference evidence="5" key="1">
    <citation type="journal article" date="2019" name="Int. J. Syst. Evol. Microbiol.">
        <title>The Global Catalogue of Microorganisms (GCM) 10K type strain sequencing project: providing services to taxonomists for standard genome sequencing and annotation.</title>
        <authorList>
            <consortium name="The Broad Institute Genomics Platform"/>
            <consortium name="The Broad Institute Genome Sequencing Center for Infectious Disease"/>
            <person name="Wu L."/>
            <person name="Ma J."/>
        </authorList>
    </citation>
    <scope>NUCLEOTIDE SEQUENCE [LARGE SCALE GENOMIC DNA]</scope>
    <source>
        <strain evidence="5">JCM 30742</strain>
    </source>
</reference>
<evidence type="ECO:0000256" key="1">
    <source>
        <dbReference type="ARBA" id="ARBA00008898"/>
    </source>
</evidence>
<evidence type="ECO:0000259" key="3">
    <source>
        <dbReference type="PROSITE" id="PS51078"/>
    </source>
</evidence>
<keyword evidence="2" id="KW-0560">Oxidoreductase</keyword>
<dbReference type="InterPro" id="IPR002563">
    <property type="entry name" value="Flavin_Rdtase-like_dom"/>
</dbReference>
<dbReference type="InterPro" id="IPR012349">
    <property type="entry name" value="Split_barrel_FMN-bd"/>
</dbReference>
<dbReference type="InterPro" id="IPR014757">
    <property type="entry name" value="Tscrpt_reg_IclR_C"/>
</dbReference>
<evidence type="ECO:0000313" key="5">
    <source>
        <dbReference type="Proteomes" id="UP001500752"/>
    </source>
</evidence>
<keyword evidence="5" id="KW-1185">Reference proteome</keyword>
<dbReference type="SMART" id="SM00903">
    <property type="entry name" value="Flavin_Reduct"/>
    <property type="match status" value="1"/>
</dbReference>
<evidence type="ECO:0000313" key="4">
    <source>
        <dbReference type="EMBL" id="GAA3685499.1"/>
    </source>
</evidence>
<dbReference type="InterPro" id="IPR029016">
    <property type="entry name" value="GAF-like_dom_sf"/>
</dbReference>
<name>A0ABP7CDM2_9MICC</name>
<comment type="caution">
    <text evidence="4">The sequence shown here is derived from an EMBL/GenBank/DDBJ whole genome shotgun (WGS) entry which is preliminary data.</text>
</comment>
<organism evidence="4 5">
    <name type="scientific">Arthrobacter ginkgonis</name>
    <dbReference type="NCBI Taxonomy" id="1630594"/>
    <lineage>
        <taxon>Bacteria</taxon>
        <taxon>Bacillati</taxon>
        <taxon>Actinomycetota</taxon>
        <taxon>Actinomycetes</taxon>
        <taxon>Micrococcales</taxon>
        <taxon>Micrococcaceae</taxon>
        <taxon>Arthrobacter</taxon>
    </lineage>
</organism>
<sequence length="393" mass="41896">MPDTAADTTIDPLKFREVLGHYPTGVALITGIADDGAAIGMVVGTFTSVSLDPPLVAFLPTKSSHSFERLRTASGFTVNILAHDQEDLCRRLARPAADKFAGLDWTPSSAGAPILDGVVASIDCTFHSILDGGDHHIVLGAVQELEVRRPVAPLLFFQGGYGGFTPRSFMVPTDQELASGVTLAQEVRSSMELLAEEIGAEVTAFARIGSDVATVATAAGKDIGTTAVLGARFPLMPPLGELFVAWEDQTEVDAWVARAFGADEETQSLFRSRLETARRRGWALSFHSGSTDNDLLEAMRDYGRGELTPARQRAVTQTIVSATDRYRLGTLEAGETYDVDAIMAPVRNAAGTVQLVLRLSQLPAPATSERVQAWARQLTSAANEASARIAKAG</sequence>
<comment type="similarity">
    <text evidence="1">Belongs to the non-flavoprotein flavin reductase family.</text>
</comment>
<dbReference type="SUPFAM" id="SSF50475">
    <property type="entry name" value="FMN-binding split barrel"/>
    <property type="match status" value="1"/>
</dbReference>
<dbReference type="SUPFAM" id="SSF55781">
    <property type="entry name" value="GAF domain-like"/>
    <property type="match status" value="1"/>
</dbReference>
<dbReference type="InterPro" id="IPR050268">
    <property type="entry name" value="NADH-dep_flavin_reductase"/>
</dbReference>
<evidence type="ECO:0000256" key="2">
    <source>
        <dbReference type="ARBA" id="ARBA00023002"/>
    </source>
</evidence>
<proteinExistence type="inferred from homology"/>
<dbReference type="EMBL" id="BAABEO010000015">
    <property type="protein sequence ID" value="GAA3685499.1"/>
    <property type="molecule type" value="Genomic_DNA"/>
</dbReference>
<protein>
    <submittedName>
        <fullName evidence="4">Flavin reductase</fullName>
    </submittedName>
</protein>
<dbReference type="Gene3D" id="3.30.450.40">
    <property type="match status" value="1"/>
</dbReference>
<dbReference type="PANTHER" id="PTHR30466">
    <property type="entry name" value="FLAVIN REDUCTASE"/>
    <property type="match status" value="1"/>
</dbReference>
<accession>A0ABP7CDM2</accession>
<dbReference type="RefSeq" id="WP_345151004.1">
    <property type="nucleotide sequence ID" value="NZ_BAABEO010000015.1"/>
</dbReference>
<dbReference type="PROSITE" id="PS51078">
    <property type="entry name" value="ICLR_ED"/>
    <property type="match status" value="1"/>
</dbReference>
<dbReference type="Proteomes" id="UP001500752">
    <property type="component" value="Unassembled WGS sequence"/>
</dbReference>
<dbReference type="Gene3D" id="2.30.110.10">
    <property type="entry name" value="Electron Transport, Fmn-binding Protein, Chain A"/>
    <property type="match status" value="1"/>
</dbReference>
<feature type="domain" description="IclR-ED" evidence="3">
    <location>
        <begin position="169"/>
        <end position="391"/>
    </location>
</feature>
<gene>
    <name evidence="4" type="ORF">GCM10023081_23760</name>
</gene>
<dbReference type="Pfam" id="PF01613">
    <property type="entry name" value="Flavin_Reduct"/>
    <property type="match status" value="1"/>
</dbReference>